<accession>A0A0C1C4V5</accession>
<dbReference type="Proteomes" id="UP000031307">
    <property type="component" value="Unassembled WGS sequence"/>
</dbReference>
<evidence type="ECO:0000313" key="2">
    <source>
        <dbReference type="Proteomes" id="UP000031307"/>
    </source>
</evidence>
<reference evidence="1 2" key="1">
    <citation type="journal article" date="2014" name="Mol. Biol. Evol.">
        <title>Massive expansion of Ubiquitination-related gene families within the Chlamydiae.</title>
        <authorList>
            <person name="Domman D."/>
            <person name="Collingro A."/>
            <person name="Lagkouvardos I."/>
            <person name="Gehre L."/>
            <person name="Weinmaier T."/>
            <person name="Rattei T."/>
            <person name="Subtil A."/>
            <person name="Horn M."/>
        </authorList>
    </citation>
    <scope>NUCLEOTIDE SEQUENCE [LARGE SCALE GENOMIC DNA]</scope>
    <source>
        <strain evidence="1 2">OEW1</strain>
    </source>
</reference>
<evidence type="ECO:0000313" key="1">
    <source>
        <dbReference type="EMBL" id="KIA76240.1"/>
    </source>
</evidence>
<dbReference type="AlphaFoldDB" id="A0A0C1C4V5"/>
<dbReference type="RefSeq" id="WP_013924319.1">
    <property type="nucleotide sequence ID" value="NZ_BAWW01000066.1"/>
</dbReference>
<comment type="caution">
    <text evidence="1">The sequence shown here is derived from an EMBL/GenBank/DDBJ whole genome shotgun (WGS) entry which is preliminary data.</text>
</comment>
<protein>
    <submittedName>
        <fullName evidence="1">Uncharacterized protein</fullName>
    </submittedName>
</protein>
<name>A0A0C1C4V5_9BACT</name>
<sequence>MDWKEFSQNPYMPKPLWIIQFKKEAVDLPLKYPPVDLLIPSPDPNSPDWVISEAKINQETLNSLVAIQKACKKIKKECTEELNKKIDQDNPEECAAKSKRLQAKVEVLQELMKQFQKILKQINTHSS</sequence>
<proteinExistence type="predicted"/>
<dbReference type="PATRIC" id="fig|83552.4.peg.2691"/>
<organism evidence="1 2">
    <name type="scientific">Parachlamydia acanthamoebae</name>
    <dbReference type="NCBI Taxonomy" id="83552"/>
    <lineage>
        <taxon>Bacteria</taxon>
        <taxon>Pseudomonadati</taxon>
        <taxon>Chlamydiota</taxon>
        <taxon>Chlamydiia</taxon>
        <taxon>Parachlamydiales</taxon>
        <taxon>Parachlamydiaceae</taxon>
        <taxon>Parachlamydia</taxon>
    </lineage>
</organism>
<gene>
    <name evidence="1" type="ORF">DB43_AQ00460</name>
</gene>
<dbReference type="EMBL" id="JSAM01000127">
    <property type="protein sequence ID" value="KIA76240.1"/>
    <property type="molecule type" value="Genomic_DNA"/>
</dbReference>